<dbReference type="PANTHER" id="PTHR22814:SF287">
    <property type="entry name" value="COPPER TRANSPORT PROTEIN ATX1"/>
    <property type="match status" value="1"/>
</dbReference>
<sequence>MEISTMKVKIYCCNSCQKKAKKILEQADGVQAICIDIGDGLLTVTGDVEPFLLIDMVEKKVRKKVELWSFRRYPAHGSTEDGGRVGGYGWHHKEVKVDDLRRARERKKAAHRGADRGRAAHAYPAHAGPCWPGPGVCHPMAGPCQLHGDPELWGPHVPPPPMCCGPPLYRPPPHHWCNPMPPPPMQPPPPYHCHHEAQRPKK</sequence>
<protein>
    <recommendedName>
        <fullName evidence="2">HMA domain-containing protein</fullName>
    </recommendedName>
</protein>
<evidence type="ECO:0000313" key="4">
    <source>
        <dbReference type="Proteomes" id="UP001634007"/>
    </source>
</evidence>
<keyword evidence="4" id="KW-1185">Reference proteome</keyword>
<accession>A0ABD3J183</accession>
<keyword evidence="1" id="KW-0479">Metal-binding</keyword>
<dbReference type="AlphaFoldDB" id="A0ABD3J183"/>
<dbReference type="CDD" id="cd00371">
    <property type="entry name" value="HMA"/>
    <property type="match status" value="1"/>
</dbReference>
<feature type="domain" description="HMA" evidence="2">
    <location>
        <begin position="1"/>
        <end position="65"/>
    </location>
</feature>
<name>A0ABD3J183_EUCGL</name>
<evidence type="ECO:0000259" key="2">
    <source>
        <dbReference type="PROSITE" id="PS50846"/>
    </source>
</evidence>
<comment type="caution">
    <text evidence="3">The sequence shown here is derived from an EMBL/GenBank/DDBJ whole genome shotgun (WGS) entry which is preliminary data.</text>
</comment>
<organism evidence="3 4">
    <name type="scientific">Eucalyptus globulus</name>
    <name type="common">Tasmanian blue gum</name>
    <dbReference type="NCBI Taxonomy" id="34317"/>
    <lineage>
        <taxon>Eukaryota</taxon>
        <taxon>Viridiplantae</taxon>
        <taxon>Streptophyta</taxon>
        <taxon>Embryophyta</taxon>
        <taxon>Tracheophyta</taxon>
        <taxon>Spermatophyta</taxon>
        <taxon>Magnoliopsida</taxon>
        <taxon>eudicotyledons</taxon>
        <taxon>Gunneridae</taxon>
        <taxon>Pentapetalae</taxon>
        <taxon>rosids</taxon>
        <taxon>malvids</taxon>
        <taxon>Myrtales</taxon>
        <taxon>Myrtaceae</taxon>
        <taxon>Myrtoideae</taxon>
        <taxon>Eucalypteae</taxon>
        <taxon>Eucalyptus</taxon>
    </lineage>
</organism>
<dbReference type="Proteomes" id="UP001634007">
    <property type="component" value="Unassembled WGS sequence"/>
</dbReference>
<dbReference type="InterPro" id="IPR006121">
    <property type="entry name" value="HMA_dom"/>
</dbReference>
<dbReference type="PANTHER" id="PTHR22814">
    <property type="entry name" value="COPPER TRANSPORT PROTEIN ATOX1-RELATED"/>
    <property type="match status" value="1"/>
</dbReference>
<dbReference type="GO" id="GO:0046872">
    <property type="term" value="F:metal ion binding"/>
    <property type="evidence" value="ECO:0007669"/>
    <property type="project" value="UniProtKB-KW"/>
</dbReference>
<evidence type="ECO:0000256" key="1">
    <source>
        <dbReference type="ARBA" id="ARBA00022723"/>
    </source>
</evidence>
<dbReference type="PROSITE" id="PS50846">
    <property type="entry name" value="HMA_2"/>
    <property type="match status" value="1"/>
</dbReference>
<dbReference type="EMBL" id="JBJKBG010000010">
    <property type="protein sequence ID" value="KAL3719886.1"/>
    <property type="molecule type" value="Genomic_DNA"/>
</dbReference>
<proteinExistence type="predicted"/>
<dbReference type="Gene3D" id="3.30.70.100">
    <property type="match status" value="1"/>
</dbReference>
<reference evidence="3 4" key="1">
    <citation type="submission" date="2024-11" db="EMBL/GenBank/DDBJ databases">
        <title>Chromosome-level genome assembly of Eucalyptus globulus Labill. provides insights into its genome evolution.</title>
        <authorList>
            <person name="Li X."/>
        </authorList>
    </citation>
    <scope>NUCLEOTIDE SEQUENCE [LARGE SCALE GENOMIC DNA]</scope>
    <source>
        <strain evidence="3">CL2024</strain>
        <tissue evidence="3">Fresh tender leaves</tissue>
    </source>
</reference>
<dbReference type="InterPro" id="IPR036163">
    <property type="entry name" value="HMA_dom_sf"/>
</dbReference>
<evidence type="ECO:0000313" key="3">
    <source>
        <dbReference type="EMBL" id="KAL3719886.1"/>
    </source>
</evidence>
<gene>
    <name evidence="3" type="ORF">ACJRO7_004812</name>
</gene>
<dbReference type="Pfam" id="PF00403">
    <property type="entry name" value="HMA"/>
    <property type="match status" value="1"/>
</dbReference>
<dbReference type="SUPFAM" id="SSF55008">
    <property type="entry name" value="HMA, heavy metal-associated domain"/>
    <property type="match status" value="1"/>
</dbReference>